<feature type="domain" description="Pre-rRNA-processing protein RIX1 N-terminal" evidence="6">
    <location>
        <begin position="9"/>
        <end position="189"/>
    </location>
</feature>
<accession>A0A409WG22</accession>
<dbReference type="SUPFAM" id="SSF48371">
    <property type="entry name" value="ARM repeat"/>
    <property type="match status" value="1"/>
</dbReference>
<feature type="compositionally biased region" description="Polar residues" evidence="5">
    <location>
        <begin position="418"/>
        <end position="430"/>
    </location>
</feature>
<evidence type="ECO:0000256" key="5">
    <source>
        <dbReference type="SAM" id="MobiDB-lite"/>
    </source>
</evidence>
<dbReference type="OrthoDB" id="20900at2759"/>
<dbReference type="InParanoid" id="A0A409WG22"/>
<sequence>MDSGNHLKYLLQSQLATDASAIRYLPYCLSSLTAQCLLPSSHLTKWTTRIQALLHSKEAGGRWAGLCLAYKTALLSQKLMVDSAQSWLTIVLPMLSRNEPLPTLKAAIRLLRVIFTTAVEIPEFQRQVSVPNVVKFTHAVISVVDNQSDLEVKIMCLDTLTRIIVLYPTTHRASITSLSAFSLRYLNGSILGPTSREVLEAASRLYAVLPLTGGKIGAINLWRKSLDETLAFGWEAFHSLRTTFPIGGQNIVRPALVDEPQVAIPFSQDRLHCSVVTLRNLLSTTIQRPVQVPMGNLVKFIISLISCSNNDRIDGFIDPFVRSMEISVIPEIWTLGCQLLASMAEQFSYRLDPHAGRLFSILAVRLEQKVDAFQRLCLLKALDSLLKNCRPLDSTILPSRLSKSALCSITKILSSSGGAIDQNEPSSSQKKNGKKRARNFEGDELFKVTRQVAYASAEESEALLISIDVVQSLFRNPNLSSAMQSIIARLITSVLVALPRMSSAALSEDPNFLRLVSAKIQQFSFTIGSGTTSVMSKTLPFLIEAALISGKPEIQRDIGMLIHPRVPPIVRLMPHVEALSLFKAEESQEEAETLSSLGMADLHLHTHQTDDLCNDVIMKDSNIAETFILEVPKQGAQGISHTSIDHNDSPHPYREAKDRQINVPTQDLVDMERTDEKMPIPTVKFSTFVDVAKADTAPTPQAIVFLVDQEEDQEEDDEEMPAIDMGSDSEDEED</sequence>
<dbReference type="InterPro" id="IPR012583">
    <property type="entry name" value="RIX1_N"/>
</dbReference>
<gene>
    <name evidence="7" type="ORF">CVT25_011003</name>
</gene>
<comment type="similarity">
    <text evidence="2">Belongs to the RIX1/PELP1 family.</text>
</comment>
<dbReference type="FunCoup" id="A0A409WG22">
    <property type="interactions" value="164"/>
</dbReference>
<protein>
    <recommendedName>
        <fullName evidence="3">Pre-rRNA-processing protein RIX1</fullName>
    </recommendedName>
</protein>
<proteinExistence type="inferred from homology"/>
<feature type="region of interest" description="Disordered" evidence="5">
    <location>
        <begin position="707"/>
        <end position="734"/>
    </location>
</feature>
<comment type="caution">
    <text evidence="7">The sequence shown here is derived from an EMBL/GenBank/DDBJ whole genome shotgun (WGS) entry which is preliminary data.</text>
</comment>
<dbReference type="EMBL" id="NHYD01003440">
    <property type="protein sequence ID" value="PPQ77421.1"/>
    <property type="molecule type" value="Genomic_DNA"/>
</dbReference>
<dbReference type="Proteomes" id="UP000283269">
    <property type="component" value="Unassembled WGS sequence"/>
</dbReference>
<evidence type="ECO:0000256" key="2">
    <source>
        <dbReference type="ARBA" id="ARBA00010511"/>
    </source>
</evidence>
<dbReference type="InterPro" id="IPR016024">
    <property type="entry name" value="ARM-type_fold"/>
</dbReference>
<evidence type="ECO:0000313" key="7">
    <source>
        <dbReference type="EMBL" id="PPQ77421.1"/>
    </source>
</evidence>
<keyword evidence="4" id="KW-0539">Nucleus</keyword>
<feature type="region of interest" description="Disordered" evidence="5">
    <location>
        <begin position="418"/>
        <end position="437"/>
    </location>
</feature>
<feature type="compositionally biased region" description="Acidic residues" evidence="5">
    <location>
        <begin position="708"/>
        <end position="734"/>
    </location>
</feature>
<evidence type="ECO:0000256" key="3">
    <source>
        <dbReference type="ARBA" id="ARBA00021502"/>
    </source>
</evidence>
<dbReference type="PANTHER" id="PTHR34105">
    <property type="entry name" value="PROLINE-, GLUTAMIC ACID- AND LEUCINE-RICH PROTEIN 1"/>
    <property type="match status" value="1"/>
</dbReference>
<dbReference type="PANTHER" id="PTHR34105:SF1">
    <property type="entry name" value="PROLINE-, GLUTAMIC ACID- AND LEUCINE-RICH PROTEIN 1"/>
    <property type="match status" value="1"/>
</dbReference>
<keyword evidence="8" id="KW-1185">Reference proteome</keyword>
<comment type="subcellular location">
    <subcellularLocation>
        <location evidence="1">Nucleus</location>
    </subcellularLocation>
</comment>
<dbReference type="AlphaFoldDB" id="A0A409WG22"/>
<evidence type="ECO:0000259" key="6">
    <source>
        <dbReference type="Pfam" id="PF08167"/>
    </source>
</evidence>
<evidence type="ECO:0000256" key="4">
    <source>
        <dbReference type="ARBA" id="ARBA00023242"/>
    </source>
</evidence>
<evidence type="ECO:0000313" key="8">
    <source>
        <dbReference type="Proteomes" id="UP000283269"/>
    </source>
</evidence>
<organism evidence="7 8">
    <name type="scientific">Psilocybe cyanescens</name>
    <dbReference type="NCBI Taxonomy" id="93625"/>
    <lineage>
        <taxon>Eukaryota</taxon>
        <taxon>Fungi</taxon>
        <taxon>Dikarya</taxon>
        <taxon>Basidiomycota</taxon>
        <taxon>Agaricomycotina</taxon>
        <taxon>Agaricomycetes</taxon>
        <taxon>Agaricomycetidae</taxon>
        <taxon>Agaricales</taxon>
        <taxon>Agaricineae</taxon>
        <taxon>Strophariaceae</taxon>
        <taxon>Psilocybe</taxon>
    </lineage>
</organism>
<dbReference type="STRING" id="93625.A0A409WG22"/>
<reference evidence="7 8" key="1">
    <citation type="journal article" date="2018" name="Evol. Lett.">
        <title>Horizontal gene cluster transfer increased hallucinogenic mushroom diversity.</title>
        <authorList>
            <person name="Reynolds H.T."/>
            <person name="Vijayakumar V."/>
            <person name="Gluck-Thaler E."/>
            <person name="Korotkin H.B."/>
            <person name="Matheny P.B."/>
            <person name="Slot J.C."/>
        </authorList>
    </citation>
    <scope>NUCLEOTIDE SEQUENCE [LARGE SCALE GENOMIC DNA]</scope>
    <source>
        <strain evidence="7 8">2631</strain>
    </source>
</reference>
<dbReference type="GO" id="GO:0006364">
    <property type="term" value="P:rRNA processing"/>
    <property type="evidence" value="ECO:0007669"/>
    <property type="project" value="TreeGrafter"/>
</dbReference>
<evidence type="ECO:0000256" key="1">
    <source>
        <dbReference type="ARBA" id="ARBA00004123"/>
    </source>
</evidence>
<name>A0A409WG22_PSICY</name>
<dbReference type="Pfam" id="PF08167">
    <property type="entry name" value="RIX1"/>
    <property type="match status" value="1"/>
</dbReference>
<dbReference type="GO" id="GO:0005634">
    <property type="term" value="C:nucleus"/>
    <property type="evidence" value="ECO:0007669"/>
    <property type="project" value="UniProtKB-SubCell"/>
</dbReference>